<keyword evidence="2" id="KW-1185">Reference proteome</keyword>
<sequence>MEEKREKASCPAEVTMLGASNSNNNIMRAAEIILRLVPMGLCLAALLIMIKNAESNDYGSVSYDDLGGFKYLVYANGICAGYSILSAFLTGVTGASPARSTAWTVFFFDQVLTYMILAAGAVAAEVLYLANKGDKTITWSQACGLYGGFCHKATASVGITFGAVACYVVLSLISSYRLFITYDAPICFPRDVATFPG</sequence>
<proteinExistence type="predicted"/>
<evidence type="ECO:0000313" key="1">
    <source>
        <dbReference type="EMBL" id="KAJ8621209.1"/>
    </source>
</evidence>
<organism evidence="1 2">
    <name type="scientific">Persea americana</name>
    <name type="common">Avocado</name>
    <dbReference type="NCBI Taxonomy" id="3435"/>
    <lineage>
        <taxon>Eukaryota</taxon>
        <taxon>Viridiplantae</taxon>
        <taxon>Streptophyta</taxon>
        <taxon>Embryophyta</taxon>
        <taxon>Tracheophyta</taxon>
        <taxon>Spermatophyta</taxon>
        <taxon>Magnoliopsida</taxon>
        <taxon>Magnoliidae</taxon>
        <taxon>Laurales</taxon>
        <taxon>Lauraceae</taxon>
        <taxon>Persea</taxon>
    </lineage>
</organism>
<protein>
    <submittedName>
        <fullName evidence="1">Uncharacterized protein</fullName>
    </submittedName>
</protein>
<accession>A0ACC2KJS5</accession>
<name>A0ACC2KJS5_PERAE</name>
<reference evidence="1 2" key="1">
    <citation type="journal article" date="2022" name="Hortic Res">
        <title>A haplotype resolved chromosomal level avocado genome allows analysis of novel avocado genes.</title>
        <authorList>
            <person name="Nath O."/>
            <person name="Fletcher S.J."/>
            <person name="Hayward A."/>
            <person name="Shaw L.M."/>
            <person name="Masouleh A.K."/>
            <person name="Furtado A."/>
            <person name="Henry R.J."/>
            <person name="Mitter N."/>
        </authorList>
    </citation>
    <scope>NUCLEOTIDE SEQUENCE [LARGE SCALE GENOMIC DNA]</scope>
    <source>
        <strain evidence="2">cv. Hass</strain>
    </source>
</reference>
<comment type="caution">
    <text evidence="1">The sequence shown here is derived from an EMBL/GenBank/DDBJ whole genome shotgun (WGS) entry which is preliminary data.</text>
</comment>
<dbReference type="Proteomes" id="UP001234297">
    <property type="component" value="Chromosome 9"/>
</dbReference>
<evidence type="ECO:0000313" key="2">
    <source>
        <dbReference type="Proteomes" id="UP001234297"/>
    </source>
</evidence>
<gene>
    <name evidence="1" type="ORF">MRB53_029738</name>
</gene>
<dbReference type="EMBL" id="CM056817">
    <property type="protein sequence ID" value="KAJ8621209.1"/>
    <property type="molecule type" value="Genomic_DNA"/>
</dbReference>